<dbReference type="SUPFAM" id="SSF51735">
    <property type="entry name" value="NAD(P)-binding Rossmann-fold domains"/>
    <property type="match status" value="1"/>
</dbReference>
<evidence type="ECO:0000256" key="2">
    <source>
        <dbReference type="ARBA" id="ARBA00023002"/>
    </source>
</evidence>
<gene>
    <name evidence="3" type="ORF">L207DRAFT_500615</name>
</gene>
<evidence type="ECO:0000256" key="1">
    <source>
        <dbReference type="ARBA" id="ARBA00006484"/>
    </source>
</evidence>
<organism evidence="3 4">
    <name type="scientific">Hyaloscypha variabilis (strain UAMH 11265 / GT02V1 / F)</name>
    <name type="common">Meliniomyces variabilis</name>
    <dbReference type="NCBI Taxonomy" id="1149755"/>
    <lineage>
        <taxon>Eukaryota</taxon>
        <taxon>Fungi</taxon>
        <taxon>Dikarya</taxon>
        <taxon>Ascomycota</taxon>
        <taxon>Pezizomycotina</taxon>
        <taxon>Leotiomycetes</taxon>
        <taxon>Helotiales</taxon>
        <taxon>Hyaloscyphaceae</taxon>
        <taxon>Hyaloscypha</taxon>
        <taxon>Hyaloscypha variabilis</taxon>
    </lineage>
</organism>
<dbReference type="PRINTS" id="PR00081">
    <property type="entry name" value="GDHRDH"/>
</dbReference>
<dbReference type="GO" id="GO:0016616">
    <property type="term" value="F:oxidoreductase activity, acting on the CH-OH group of donors, NAD or NADP as acceptor"/>
    <property type="evidence" value="ECO:0007669"/>
    <property type="project" value="UniProtKB-ARBA"/>
</dbReference>
<proteinExistence type="inferred from homology"/>
<dbReference type="GO" id="GO:0050664">
    <property type="term" value="F:oxidoreductase activity, acting on NAD(P)H, oxygen as acceptor"/>
    <property type="evidence" value="ECO:0007669"/>
    <property type="project" value="TreeGrafter"/>
</dbReference>
<accession>A0A2J6R0Z2</accession>
<keyword evidence="2" id="KW-0560">Oxidoreductase</keyword>
<dbReference type="OrthoDB" id="1933717at2759"/>
<dbReference type="PANTHER" id="PTHR43008">
    <property type="entry name" value="BENZIL REDUCTASE"/>
    <property type="match status" value="1"/>
</dbReference>
<dbReference type="PANTHER" id="PTHR43008:SF8">
    <property type="entry name" value="BENZIL REDUCTASE ((S)-BENZOIN FORMING) IRC24"/>
    <property type="match status" value="1"/>
</dbReference>
<dbReference type="FunFam" id="3.40.50.720:FF:000922">
    <property type="entry name" value="Uncharacterized protein"/>
    <property type="match status" value="1"/>
</dbReference>
<dbReference type="Gene3D" id="3.40.50.720">
    <property type="entry name" value="NAD(P)-binding Rossmann-like Domain"/>
    <property type="match status" value="1"/>
</dbReference>
<sequence length="265" mass="28652">MSSAEVILVTGANTGLGFEIIRALCSSEKTYDILLAGRSLLKANEAVSSISKEFPSSPSKLWPLQVDIEDDDSIQKAFEEVHSKFSKVDALINNAGVQLDQQLASGKMTMRQMWNQSWNVNTTGTQVMTTIFIPLLLKSSNPRLLFITSGISTLEGTSNMALALNHPLPKGLPKPKFGIPAYRSSKTGMNMMMREWYKTLKEDGVKVWCISPGKLATGLGGSVEANKKMGAKDPADGGKFVCAVVEGHRDADVGKVVSVDGVQAW</sequence>
<evidence type="ECO:0000313" key="4">
    <source>
        <dbReference type="Proteomes" id="UP000235786"/>
    </source>
</evidence>
<evidence type="ECO:0000313" key="3">
    <source>
        <dbReference type="EMBL" id="PMD32183.1"/>
    </source>
</evidence>
<dbReference type="InterPro" id="IPR036291">
    <property type="entry name" value="NAD(P)-bd_dom_sf"/>
</dbReference>
<dbReference type="STRING" id="1149755.A0A2J6R0Z2"/>
<dbReference type="AlphaFoldDB" id="A0A2J6R0Z2"/>
<dbReference type="Proteomes" id="UP000235786">
    <property type="component" value="Unassembled WGS sequence"/>
</dbReference>
<dbReference type="EMBL" id="KZ613960">
    <property type="protein sequence ID" value="PMD32183.1"/>
    <property type="molecule type" value="Genomic_DNA"/>
</dbReference>
<reference evidence="3 4" key="1">
    <citation type="submission" date="2016-04" db="EMBL/GenBank/DDBJ databases">
        <title>A degradative enzymes factory behind the ericoid mycorrhizal symbiosis.</title>
        <authorList>
            <consortium name="DOE Joint Genome Institute"/>
            <person name="Martino E."/>
            <person name="Morin E."/>
            <person name="Grelet G."/>
            <person name="Kuo A."/>
            <person name="Kohler A."/>
            <person name="Daghino S."/>
            <person name="Barry K."/>
            <person name="Choi C."/>
            <person name="Cichocki N."/>
            <person name="Clum A."/>
            <person name="Copeland A."/>
            <person name="Hainaut M."/>
            <person name="Haridas S."/>
            <person name="Labutti K."/>
            <person name="Lindquist E."/>
            <person name="Lipzen A."/>
            <person name="Khouja H.-R."/>
            <person name="Murat C."/>
            <person name="Ohm R."/>
            <person name="Olson A."/>
            <person name="Spatafora J."/>
            <person name="Veneault-Fourrey C."/>
            <person name="Henrissat B."/>
            <person name="Grigoriev I."/>
            <person name="Martin F."/>
            <person name="Perotto S."/>
        </authorList>
    </citation>
    <scope>NUCLEOTIDE SEQUENCE [LARGE SCALE GENOMIC DNA]</scope>
    <source>
        <strain evidence="3 4">F</strain>
    </source>
</reference>
<dbReference type="InterPro" id="IPR002347">
    <property type="entry name" value="SDR_fam"/>
</dbReference>
<comment type="similarity">
    <text evidence="1">Belongs to the short-chain dehydrogenases/reductases (SDR) family.</text>
</comment>
<protein>
    <submittedName>
        <fullName evidence="3">NAD(P)-binding protein</fullName>
    </submittedName>
</protein>
<dbReference type="Pfam" id="PF00106">
    <property type="entry name" value="adh_short"/>
    <property type="match status" value="2"/>
</dbReference>
<name>A0A2J6R0Z2_HYAVF</name>
<keyword evidence="4" id="KW-1185">Reference proteome</keyword>